<dbReference type="AlphaFoldDB" id="A0A3R9A1U4"/>
<comment type="caution">
    <text evidence="1">The sequence shown here is derived from an EMBL/GenBank/DDBJ whole genome shotgun (WGS) entry which is preliminary data.</text>
</comment>
<sequence>MPPRSARPILQRKAAAGKAEARRDLSDSLAALQLFGFPHVAIAKPLRSFARHTKGRLSRGVRWYNRWKSPASP</sequence>
<gene>
    <name evidence="1" type="ORF">EFD55_28075</name>
</gene>
<organism evidence="1 2">
    <name type="scientific">Rhizobium pisi</name>
    <dbReference type="NCBI Taxonomy" id="574561"/>
    <lineage>
        <taxon>Bacteria</taxon>
        <taxon>Pseudomonadati</taxon>
        <taxon>Pseudomonadota</taxon>
        <taxon>Alphaproteobacteria</taxon>
        <taxon>Hyphomicrobiales</taxon>
        <taxon>Rhizobiaceae</taxon>
        <taxon>Rhizobium/Agrobacterium group</taxon>
        <taxon>Rhizobium</taxon>
    </lineage>
</organism>
<dbReference type="EMBL" id="RJJT01000026">
    <property type="protein sequence ID" value="RSB64199.1"/>
    <property type="molecule type" value="Genomic_DNA"/>
</dbReference>
<proteinExistence type="predicted"/>
<dbReference type="Proteomes" id="UP000277279">
    <property type="component" value="Unassembled WGS sequence"/>
</dbReference>
<protein>
    <submittedName>
        <fullName evidence="1">Uncharacterized protein</fullName>
    </submittedName>
</protein>
<name>A0A3R9A1U4_9HYPH</name>
<accession>A0A3R9A1U4</accession>
<evidence type="ECO:0000313" key="1">
    <source>
        <dbReference type="EMBL" id="RSB64199.1"/>
    </source>
</evidence>
<reference evidence="1 2" key="1">
    <citation type="submission" date="2018-11" db="EMBL/GenBank/DDBJ databases">
        <authorList>
            <person name="Huo Y."/>
        </authorList>
    </citation>
    <scope>NUCLEOTIDE SEQUENCE [LARGE SCALE GENOMIC DNA]</scope>
    <source>
        <strain evidence="1 2">DSM 30132</strain>
    </source>
</reference>
<evidence type="ECO:0000313" key="2">
    <source>
        <dbReference type="Proteomes" id="UP000277279"/>
    </source>
</evidence>